<keyword evidence="7" id="KW-1005">Bacterial flagellum biogenesis</keyword>
<feature type="coiled-coil region" evidence="11">
    <location>
        <begin position="87"/>
        <end position="114"/>
    </location>
</feature>
<evidence type="ECO:0000256" key="9">
    <source>
        <dbReference type="ARBA" id="ARBA00023136"/>
    </source>
</evidence>
<sequence length="155" mass="17445">MSDSTGLLLAISLAERKRDAVVQQLAQSQQNVRSALDQLEQLRSYAGDTDGRWVRNGTVGLSVELLKHHYQFSGRLQQAMVMQEGVIANLRRQAELVQKQLQAAESRLSGLKTVLSKRRAEAERLARRREQADMDEMAAQLFARTRALNLQGETL</sequence>
<reference evidence="12 13" key="1">
    <citation type="submission" date="2023-08" db="EMBL/GenBank/DDBJ databases">
        <title>Rhodoferax potami sp. nov. and Rhodoferax mekongensis sp. nov., isolated from the Mekong River in Thailand.</title>
        <authorList>
            <person name="Kitikhun S."/>
            <person name="Charoenyingcharoen P."/>
            <person name="Siriarchawattana P."/>
            <person name="Likhitrattanapisal S."/>
            <person name="Nilsakha T."/>
            <person name="Chanpet A."/>
            <person name="Rattanawaree P."/>
            <person name="Ingsriswang S."/>
        </authorList>
    </citation>
    <scope>NUCLEOTIDE SEQUENCE [LARGE SCALE GENOMIC DNA]</scope>
    <source>
        <strain evidence="12 13">TBRC 17660</strain>
    </source>
</reference>
<comment type="caution">
    <text evidence="12">The sequence shown here is derived from an EMBL/GenBank/DDBJ whole genome shotgun (WGS) entry which is preliminary data.</text>
</comment>
<dbReference type="RefSeq" id="WP_313874161.1">
    <property type="nucleotide sequence ID" value="NZ_JAVBIJ010000001.1"/>
</dbReference>
<proteinExistence type="inferred from homology"/>
<organism evidence="12 13">
    <name type="scientific">Rhodoferax potami</name>
    <dbReference type="NCBI Taxonomy" id="3068338"/>
    <lineage>
        <taxon>Bacteria</taxon>
        <taxon>Pseudomonadati</taxon>
        <taxon>Pseudomonadota</taxon>
        <taxon>Betaproteobacteria</taxon>
        <taxon>Burkholderiales</taxon>
        <taxon>Comamonadaceae</taxon>
        <taxon>Rhodoferax</taxon>
    </lineage>
</organism>
<keyword evidence="12" id="KW-0282">Flagellum</keyword>
<evidence type="ECO:0000313" key="13">
    <source>
        <dbReference type="Proteomes" id="UP001321700"/>
    </source>
</evidence>
<dbReference type="Gene3D" id="1.10.287.1700">
    <property type="match status" value="1"/>
</dbReference>
<accession>A0ABU3KKX9</accession>
<dbReference type="InterPro" id="IPR052570">
    <property type="entry name" value="FliJ"/>
</dbReference>
<feature type="coiled-coil region" evidence="11">
    <location>
        <begin position="11"/>
        <end position="45"/>
    </location>
</feature>
<keyword evidence="13" id="KW-1185">Reference proteome</keyword>
<evidence type="ECO:0000313" key="12">
    <source>
        <dbReference type="EMBL" id="MDT7518401.1"/>
    </source>
</evidence>
<evidence type="ECO:0000256" key="4">
    <source>
        <dbReference type="ARBA" id="ARBA00022448"/>
    </source>
</evidence>
<keyword evidence="12" id="KW-0966">Cell projection</keyword>
<dbReference type="PANTHER" id="PTHR38786">
    <property type="entry name" value="FLAGELLAR FLIJ PROTEIN"/>
    <property type="match status" value="1"/>
</dbReference>
<keyword evidence="5" id="KW-1003">Cell membrane</keyword>
<dbReference type="InterPro" id="IPR012823">
    <property type="entry name" value="Flagell_FliJ"/>
</dbReference>
<dbReference type="EMBL" id="JAVBIK010000001">
    <property type="protein sequence ID" value="MDT7518401.1"/>
    <property type="molecule type" value="Genomic_DNA"/>
</dbReference>
<dbReference type="PANTHER" id="PTHR38786:SF1">
    <property type="entry name" value="FLAGELLAR FLIJ PROTEIN"/>
    <property type="match status" value="1"/>
</dbReference>
<keyword evidence="11" id="KW-0175">Coiled coil</keyword>
<dbReference type="InterPro" id="IPR053716">
    <property type="entry name" value="Flag_assembly_chemotaxis_eff"/>
</dbReference>
<evidence type="ECO:0000256" key="1">
    <source>
        <dbReference type="ARBA" id="ARBA00004413"/>
    </source>
</evidence>
<keyword evidence="9" id="KW-0472">Membrane</keyword>
<name>A0ABU3KKX9_9BURK</name>
<evidence type="ECO:0000256" key="10">
    <source>
        <dbReference type="ARBA" id="ARBA00023225"/>
    </source>
</evidence>
<evidence type="ECO:0000256" key="6">
    <source>
        <dbReference type="ARBA" id="ARBA00022500"/>
    </source>
</evidence>
<keyword evidence="10" id="KW-1006">Bacterial flagellum protein export</keyword>
<comment type="similarity">
    <text evidence="2">Belongs to the FliJ family.</text>
</comment>
<keyword evidence="6" id="KW-0145">Chemotaxis</keyword>
<dbReference type="NCBIfam" id="TIGR02473">
    <property type="entry name" value="flagell_FliJ"/>
    <property type="match status" value="1"/>
</dbReference>
<evidence type="ECO:0000256" key="7">
    <source>
        <dbReference type="ARBA" id="ARBA00022795"/>
    </source>
</evidence>
<dbReference type="Pfam" id="PF02050">
    <property type="entry name" value="FliJ"/>
    <property type="match status" value="1"/>
</dbReference>
<evidence type="ECO:0000256" key="3">
    <source>
        <dbReference type="ARBA" id="ARBA00020392"/>
    </source>
</evidence>
<keyword evidence="12" id="KW-0969">Cilium</keyword>
<keyword evidence="4" id="KW-0813">Transport</keyword>
<evidence type="ECO:0000256" key="2">
    <source>
        <dbReference type="ARBA" id="ARBA00010004"/>
    </source>
</evidence>
<gene>
    <name evidence="12" type="primary">fliJ</name>
    <name evidence="12" type="ORF">RAE19_06720</name>
</gene>
<evidence type="ECO:0000256" key="8">
    <source>
        <dbReference type="ARBA" id="ARBA00022927"/>
    </source>
</evidence>
<keyword evidence="8" id="KW-0653">Protein transport</keyword>
<evidence type="ECO:0000256" key="5">
    <source>
        <dbReference type="ARBA" id="ARBA00022475"/>
    </source>
</evidence>
<comment type="subcellular location">
    <subcellularLocation>
        <location evidence="1">Cell membrane</location>
        <topology evidence="1">Peripheral membrane protein</topology>
        <orientation evidence="1">Cytoplasmic side</orientation>
    </subcellularLocation>
</comment>
<protein>
    <recommendedName>
        <fullName evidence="3">Flagellar FliJ protein</fullName>
    </recommendedName>
</protein>
<evidence type="ECO:0000256" key="11">
    <source>
        <dbReference type="SAM" id="Coils"/>
    </source>
</evidence>
<dbReference type="Proteomes" id="UP001321700">
    <property type="component" value="Unassembled WGS sequence"/>
</dbReference>